<protein>
    <submittedName>
        <fullName evidence="1">Uncharacterized protein</fullName>
    </submittedName>
</protein>
<sequence length="36" mass="4273">MSPRAAVFNNHFFCLPDNNSMMFICLSLHLLYCRCY</sequence>
<organism evidence="1">
    <name type="scientific">Arundo donax</name>
    <name type="common">Giant reed</name>
    <name type="synonym">Donax arundinaceus</name>
    <dbReference type="NCBI Taxonomy" id="35708"/>
    <lineage>
        <taxon>Eukaryota</taxon>
        <taxon>Viridiplantae</taxon>
        <taxon>Streptophyta</taxon>
        <taxon>Embryophyta</taxon>
        <taxon>Tracheophyta</taxon>
        <taxon>Spermatophyta</taxon>
        <taxon>Magnoliopsida</taxon>
        <taxon>Liliopsida</taxon>
        <taxon>Poales</taxon>
        <taxon>Poaceae</taxon>
        <taxon>PACMAD clade</taxon>
        <taxon>Arundinoideae</taxon>
        <taxon>Arundineae</taxon>
        <taxon>Arundo</taxon>
    </lineage>
</organism>
<proteinExistence type="predicted"/>
<accession>A0A0A8YLE6</accession>
<dbReference type="AlphaFoldDB" id="A0A0A8YLE6"/>
<name>A0A0A8YLE6_ARUDO</name>
<evidence type="ECO:0000313" key="1">
    <source>
        <dbReference type="EMBL" id="JAD26373.1"/>
    </source>
</evidence>
<reference evidence="1" key="2">
    <citation type="journal article" date="2015" name="Data Brief">
        <title>Shoot transcriptome of the giant reed, Arundo donax.</title>
        <authorList>
            <person name="Barrero R.A."/>
            <person name="Guerrero F.D."/>
            <person name="Moolhuijzen P."/>
            <person name="Goolsby J.A."/>
            <person name="Tidwell J."/>
            <person name="Bellgard S.E."/>
            <person name="Bellgard M.I."/>
        </authorList>
    </citation>
    <scope>NUCLEOTIDE SEQUENCE</scope>
    <source>
        <tissue evidence="1">Shoot tissue taken approximately 20 cm above the soil surface</tissue>
    </source>
</reference>
<dbReference type="EMBL" id="GBRH01271522">
    <property type="protein sequence ID" value="JAD26373.1"/>
    <property type="molecule type" value="Transcribed_RNA"/>
</dbReference>
<reference evidence="1" key="1">
    <citation type="submission" date="2014-09" db="EMBL/GenBank/DDBJ databases">
        <authorList>
            <person name="Magalhaes I.L.F."/>
            <person name="Oliveira U."/>
            <person name="Santos F.R."/>
            <person name="Vidigal T.H.D.A."/>
            <person name="Brescovit A.D."/>
            <person name="Santos A.J."/>
        </authorList>
    </citation>
    <scope>NUCLEOTIDE SEQUENCE</scope>
    <source>
        <tissue evidence="1">Shoot tissue taken approximately 20 cm above the soil surface</tissue>
    </source>
</reference>